<dbReference type="GO" id="GO:0003676">
    <property type="term" value="F:nucleic acid binding"/>
    <property type="evidence" value="ECO:0007669"/>
    <property type="project" value="InterPro"/>
</dbReference>
<feature type="domain" description="RNase H type-1" evidence="1">
    <location>
        <begin position="78"/>
        <end position="133"/>
    </location>
</feature>
<organism evidence="2 3">
    <name type="scientific">Gossypium australe</name>
    <dbReference type="NCBI Taxonomy" id="47621"/>
    <lineage>
        <taxon>Eukaryota</taxon>
        <taxon>Viridiplantae</taxon>
        <taxon>Streptophyta</taxon>
        <taxon>Embryophyta</taxon>
        <taxon>Tracheophyta</taxon>
        <taxon>Spermatophyta</taxon>
        <taxon>Magnoliopsida</taxon>
        <taxon>eudicotyledons</taxon>
        <taxon>Gunneridae</taxon>
        <taxon>Pentapetalae</taxon>
        <taxon>rosids</taxon>
        <taxon>malvids</taxon>
        <taxon>Malvales</taxon>
        <taxon>Malvaceae</taxon>
        <taxon>Malvoideae</taxon>
        <taxon>Gossypium</taxon>
    </lineage>
</organism>
<comment type="caution">
    <text evidence="2">The sequence shown here is derived from an EMBL/GenBank/DDBJ whole genome shotgun (WGS) entry which is preliminary data.</text>
</comment>
<keyword evidence="3" id="KW-1185">Reference proteome</keyword>
<protein>
    <recommendedName>
        <fullName evidence="1">RNase H type-1 domain-containing protein</fullName>
    </recommendedName>
</protein>
<evidence type="ECO:0000313" key="3">
    <source>
        <dbReference type="Proteomes" id="UP000325315"/>
    </source>
</evidence>
<gene>
    <name evidence="2" type="ORF">EPI10_000868</name>
</gene>
<dbReference type="Proteomes" id="UP000325315">
    <property type="component" value="Unassembled WGS sequence"/>
</dbReference>
<evidence type="ECO:0000259" key="1">
    <source>
        <dbReference type="Pfam" id="PF13456"/>
    </source>
</evidence>
<dbReference type="AlphaFoldDB" id="A0A5B6V9D0"/>
<dbReference type="InterPro" id="IPR002156">
    <property type="entry name" value="RNaseH_domain"/>
</dbReference>
<reference evidence="2" key="1">
    <citation type="submission" date="2019-08" db="EMBL/GenBank/DDBJ databases">
        <authorList>
            <person name="Liu F."/>
        </authorList>
    </citation>
    <scope>NUCLEOTIDE SEQUENCE [LARGE SCALE GENOMIC DNA]</scope>
    <source>
        <strain evidence="2">PA1801</strain>
        <tissue evidence="2">Leaf</tissue>
    </source>
</reference>
<dbReference type="GO" id="GO:0004523">
    <property type="term" value="F:RNA-DNA hybrid ribonuclease activity"/>
    <property type="evidence" value="ECO:0007669"/>
    <property type="project" value="InterPro"/>
</dbReference>
<name>A0A5B6V9D0_9ROSI</name>
<dbReference type="EMBL" id="SMMG02000007">
    <property type="protein sequence ID" value="KAA3465727.1"/>
    <property type="molecule type" value="Genomic_DNA"/>
</dbReference>
<accession>A0A5B6V9D0</accession>
<sequence length="134" mass="15028">MGGPYYISRWLGMLYQIIGAGSWRIMVNNQSDLGSDHMCPRCGCGPKTILYVCRDCPRILHMWHNLGISWDLVPDNISCPLTSEALACVRAIHFAQDLGFKNVELEGDSEVLISKLNVADIDRSMISSIIWDVK</sequence>
<proteinExistence type="predicted"/>
<dbReference type="Pfam" id="PF13456">
    <property type="entry name" value="RVT_3"/>
    <property type="match status" value="1"/>
</dbReference>
<dbReference type="OrthoDB" id="1717299at2759"/>
<evidence type="ECO:0000313" key="2">
    <source>
        <dbReference type="EMBL" id="KAA3465727.1"/>
    </source>
</evidence>